<comment type="caution">
    <text evidence="8">The sequence shown here is derived from an EMBL/GenBank/DDBJ whole genome shotgun (WGS) entry which is preliminary data.</text>
</comment>
<keyword evidence="4" id="KW-0498">Mitosis</keyword>
<keyword evidence="9" id="KW-1185">Reference proteome</keyword>
<dbReference type="AlphaFoldDB" id="A0A9P6PZZ6"/>
<evidence type="ECO:0000256" key="1">
    <source>
        <dbReference type="ARBA" id="ARBA00004123"/>
    </source>
</evidence>
<protein>
    <submittedName>
        <fullName evidence="8">Cytokinesis protein 3</fullName>
    </submittedName>
</protein>
<evidence type="ECO:0000256" key="7">
    <source>
        <dbReference type="ARBA" id="ARBA00023306"/>
    </source>
</evidence>
<evidence type="ECO:0000256" key="3">
    <source>
        <dbReference type="ARBA" id="ARBA00022618"/>
    </source>
</evidence>
<accession>A0A9P6PZZ6</accession>
<keyword evidence="7" id="KW-0131">Cell cycle</keyword>
<evidence type="ECO:0000256" key="5">
    <source>
        <dbReference type="ARBA" id="ARBA00022829"/>
    </source>
</evidence>
<evidence type="ECO:0000256" key="6">
    <source>
        <dbReference type="ARBA" id="ARBA00023242"/>
    </source>
</evidence>
<dbReference type="GO" id="GO:0005634">
    <property type="term" value="C:nucleus"/>
    <property type="evidence" value="ECO:0007669"/>
    <property type="project" value="UniProtKB-SubCell"/>
</dbReference>
<dbReference type="Pfam" id="PF10345">
    <property type="entry name" value="Cohesin_load"/>
    <property type="match status" value="1"/>
</dbReference>
<evidence type="ECO:0000256" key="4">
    <source>
        <dbReference type="ARBA" id="ARBA00022776"/>
    </source>
</evidence>
<comment type="similarity">
    <text evidence="2">Belongs to the SCC4/mau-2 family.</text>
</comment>
<keyword evidence="5" id="KW-0159">Chromosome partition</keyword>
<evidence type="ECO:0000313" key="9">
    <source>
        <dbReference type="Proteomes" id="UP000726737"/>
    </source>
</evidence>
<evidence type="ECO:0000256" key="2">
    <source>
        <dbReference type="ARBA" id="ARBA00008585"/>
    </source>
</evidence>
<proteinExistence type="inferred from homology"/>
<organism evidence="8 9">
    <name type="scientific">Mortierella polycephala</name>
    <dbReference type="NCBI Taxonomy" id="41804"/>
    <lineage>
        <taxon>Eukaryota</taxon>
        <taxon>Fungi</taxon>
        <taxon>Fungi incertae sedis</taxon>
        <taxon>Mucoromycota</taxon>
        <taxon>Mortierellomycotina</taxon>
        <taxon>Mortierellomycetes</taxon>
        <taxon>Mortierellales</taxon>
        <taxon>Mortierellaceae</taxon>
        <taxon>Mortierella</taxon>
    </lineage>
</organism>
<gene>
    <name evidence="8" type="primary">CYK3_1</name>
    <name evidence="8" type="ORF">BG011_004990</name>
</gene>
<dbReference type="GO" id="GO:0007064">
    <property type="term" value="P:mitotic sister chromatid cohesion"/>
    <property type="evidence" value="ECO:0007669"/>
    <property type="project" value="InterPro"/>
</dbReference>
<sequence>MTINHEAMSQSTSNVPEPSSFVMHGKTHLLLWAMAEEYVEQARSLCFIASTQPNSQPGWRKRHQDLIFCAIKCLVACVSLESPSMTQLDKAKSRLRLAQILFEETESSGRTEEEVNKAIIIADTIQGSSALDIQLQLYDLQIQIFIESKRFRLAKNTLRIASSEATKHGLFAWTYQFVLLKARVYFLMDDVAGSLATLNQGASLAELQGDFDLKARHCIIRHMN</sequence>
<keyword evidence="3" id="KW-0132">Cell division</keyword>
<dbReference type="EMBL" id="JAAAJA010000338">
    <property type="protein sequence ID" value="KAG0255659.1"/>
    <property type="molecule type" value="Genomic_DNA"/>
</dbReference>
<evidence type="ECO:0000313" key="8">
    <source>
        <dbReference type="EMBL" id="KAG0255659.1"/>
    </source>
</evidence>
<name>A0A9P6PZZ6_9FUNG</name>
<dbReference type="InterPro" id="IPR019440">
    <property type="entry name" value="MAU2"/>
</dbReference>
<comment type="subcellular location">
    <subcellularLocation>
        <location evidence="1">Nucleus</location>
    </subcellularLocation>
</comment>
<dbReference type="OrthoDB" id="5565328at2759"/>
<keyword evidence="6" id="KW-0539">Nucleus</keyword>
<reference evidence="8" key="1">
    <citation type="journal article" date="2020" name="Fungal Divers.">
        <title>Resolving the Mortierellaceae phylogeny through synthesis of multi-gene phylogenetics and phylogenomics.</title>
        <authorList>
            <person name="Vandepol N."/>
            <person name="Liber J."/>
            <person name="Desiro A."/>
            <person name="Na H."/>
            <person name="Kennedy M."/>
            <person name="Barry K."/>
            <person name="Grigoriev I.V."/>
            <person name="Miller A.N."/>
            <person name="O'Donnell K."/>
            <person name="Stajich J.E."/>
            <person name="Bonito G."/>
        </authorList>
    </citation>
    <scope>NUCLEOTIDE SEQUENCE</scope>
    <source>
        <strain evidence="8">KOD948</strain>
    </source>
</reference>
<dbReference type="GO" id="GO:0007059">
    <property type="term" value="P:chromosome segregation"/>
    <property type="evidence" value="ECO:0007669"/>
    <property type="project" value="UniProtKB-KW"/>
</dbReference>
<dbReference type="Proteomes" id="UP000726737">
    <property type="component" value="Unassembled WGS sequence"/>
</dbReference>
<dbReference type="GO" id="GO:0051301">
    <property type="term" value="P:cell division"/>
    <property type="evidence" value="ECO:0007669"/>
    <property type="project" value="UniProtKB-KW"/>
</dbReference>
<dbReference type="PANTHER" id="PTHR21394">
    <property type="entry name" value="MAU2 CHROMATID COHESION FACTOR HOMOLOG"/>
    <property type="match status" value="1"/>
</dbReference>